<name>A0A8B8A545_ACAPL</name>
<dbReference type="OMA" id="FWRADHE"/>
<dbReference type="AlphaFoldDB" id="A0A8B8A545"/>
<organism evidence="1 2">
    <name type="scientific">Acanthaster planci</name>
    <name type="common">Crown-of-thorns starfish</name>
    <dbReference type="NCBI Taxonomy" id="133434"/>
    <lineage>
        <taxon>Eukaryota</taxon>
        <taxon>Metazoa</taxon>
        <taxon>Echinodermata</taxon>
        <taxon>Eleutherozoa</taxon>
        <taxon>Asterozoa</taxon>
        <taxon>Asteroidea</taxon>
        <taxon>Valvatacea</taxon>
        <taxon>Valvatida</taxon>
        <taxon>Acanthasteridae</taxon>
        <taxon>Acanthaster</taxon>
    </lineage>
</organism>
<gene>
    <name evidence="2" type="primary">LOC110991135</name>
</gene>
<accession>A0A8B8A545</accession>
<sequence>MQTDTAALPAVRIPVDKPVRLVGISHSNNSGSLIDHASAAETIHEAMEIVSQNVAGILADSQYYKTGDLREELIALRRDVQELGRDRAYEETRDNYHHHFWRADHESENKYLITKLSEIAYALVDLKGDCCSASRGRQALDEAFLETMCTKHLYEFRNFRREIAPYINTSIDRTMTVPRLAAPITTGLEWQEFMSPLDNPDRRRPLPNECTVTRRETIHPRTEPPNVRGHLSGVYIIPSQYDVPDYSGKPGAMNSGTDATLTVMGRYGGRQMYEQSINSRTRPLQVEVQAVSSRYKHKDGFCE</sequence>
<dbReference type="RefSeq" id="XP_022112030.1">
    <property type="nucleotide sequence ID" value="XM_022256338.1"/>
</dbReference>
<evidence type="ECO:0000313" key="2">
    <source>
        <dbReference type="RefSeq" id="XP_022112030.1"/>
    </source>
</evidence>
<dbReference type="Proteomes" id="UP000694845">
    <property type="component" value="Unplaced"/>
</dbReference>
<proteinExistence type="predicted"/>
<dbReference type="OrthoDB" id="9990824at2759"/>
<reference evidence="2" key="1">
    <citation type="submission" date="2025-08" db="UniProtKB">
        <authorList>
            <consortium name="RefSeq"/>
        </authorList>
    </citation>
    <scope>IDENTIFICATION</scope>
</reference>
<protein>
    <submittedName>
        <fullName evidence="2">Uncharacterized protein LOC110991135</fullName>
    </submittedName>
</protein>
<dbReference type="GeneID" id="110991135"/>
<evidence type="ECO:0000313" key="1">
    <source>
        <dbReference type="Proteomes" id="UP000694845"/>
    </source>
</evidence>
<keyword evidence="1" id="KW-1185">Reference proteome</keyword>
<dbReference type="KEGG" id="aplc:110991135"/>